<keyword evidence="4 7" id="KW-1133">Transmembrane helix</keyword>
<name>A0A4Y8JTN1_9MICO</name>
<evidence type="ECO:0000256" key="4">
    <source>
        <dbReference type="ARBA" id="ARBA00022989"/>
    </source>
</evidence>
<feature type="transmembrane region" description="Helical" evidence="7">
    <location>
        <begin position="145"/>
        <end position="166"/>
    </location>
</feature>
<dbReference type="InterPro" id="IPR004923">
    <property type="entry name" value="FTR1/Fip1/EfeU"/>
</dbReference>
<feature type="transmembrane region" description="Helical" evidence="7">
    <location>
        <begin position="70"/>
        <end position="91"/>
    </location>
</feature>
<dbReference type="NCBIfam" id="NF041756">
    <property type="entry name" value="EfeU"/>
    <property type="match status" value="1"/>
</dbReference>
<dbReference type="AlphaFoldDB" id="A0A4Y8JTN1"/>
<comment type="caution">
    <text evidence="8">The sequence shown here is derived from an EMBL/GenBank/DDBJ whole genome shotgun (WGS) entry which is preliminary data.</text>
</comment>
<evidence type="ECO:0000256" key="5">
    <source>
        <dbReference type="ARBA" id="ARBA00023136"/>
    </source>
</evidence>
<dbReference type="Proteomes" id="UP000297472">
    <property type="component" value="Unassembled WGS sequence"/>
</dbReference>
<dbReference type="EMBL" id="SOHA01000041">
    <property type="protein sequence ID" value="TFD26905.1"/>
    <property type="molecule type" value="Genomic_DNA"/>
</dbReference>
<feature type="transmembrane region" description="Helical" evidence="7">
    <location>
        <begin position="112"/>
        <end position="139"/>
    </location>
</feature>
<dbReference type="RefSeq" id="WP_134425733.1">
    <property type="nucleotide sequence ID" value="NZ_SOHA01000041.1"/>
</dbReference>
<dbReference type="PANTHER" id="PTHR31632:SF2">
    <property type="entry name" value="PLASMA MEMBRANE IRON PERMEASE"/>
    <property type="match status" value="1"/>
</dbReference>
<evidence type="ECO:0000256" key="7">
    <source>
        <dbReference type="SAM" id="Phobius"/>
    </source>
</evidence>
<organism evidence="8 9">
    <name type="scientific">Cryobacterium cryoconiti</name>
    <dbReference type="NCBI Taxonomy" id="1259239"/>
    <lineage>
        <taxon>Bacteria</taxon>
        <taxon>Bacillati</taxon>
        <taxon>Actinomycetota</taxon>
        <taxon>Actinomycetes</taxon>
        <taxon>Micrococcales</taxon>
        <taxon>Microbacteriaceae</taxon>
        <taxon>Cryobacterium</taxon>
    </lineage>
</organism>
<dbReference type="GO" id="GO:0033573">
    <property type="term" value="C:high-affinity iron permease complex"/>
    <property type="evidence" value="ECO:0007669"/>
    <property type="project" value="InterPro"/>
</dbReference>
<evidence type="ECO:0000256" key="6">
    <source>
        <dbReference type="SAM" id="MobiDB-lite"/>
    </source>
</evidence>
<protein>
    <submittedName>
        <fullName evidence="8">FTR1 family protein</fullName>
    </submittedName>
</protein>
<proteinExistence type="inferred from homology"/>
<feature type="transmembrane region" description="Helical" evidence="7">
    <location>
        <begin position="178"/>
        <end position="198"/>
    </location>
</feature>
<gene>
    <name evidence="8" type="ORF">E3T49_15180</name>
</gene>
<feature type="transmembrane region" description="Helical" evidence="7">
    <location>
        <begin position="6"/>
        <end position="27"/>
    </location>
</feature>
<feature type="transmembrane region" description="Helical" evidence="7">
    <location>
        <begin position="240"/>
        <end position="262"/>
    </location>
</feature>
<feature type="transmembrane region" description="Helical" evidence="7">
    <location>
        <begin position="34"/>
        <end position="58"/>
    </location>
</feature>
<evidence type="ECO:0000256" key="2">
    <source>
        <dbReference type="ARBA" id="ARBA00008333"/>
    </source>
</evidence>
<comment type="subcellular location">
    <subcellularLocation>
        <location evidence="1">Membrane</location>
        <topology evidence="1">Multi-pass membrane protein</topology>
    </subcellularLocation>
</comment>
<accession>A0A4Y8JTN1</accession>
<dbReference type="OrthoDB" id="7260758at2"/>
<dbReference type="Pfam" id="PF03239">
    <property type="entry name" value="FTR1"/>
    <property type="match status" value="1"/>
</dbReference>
<reference evidence="8 9" key="1">
    <citation type="submission" date="2019-03" db="EMBL/GenBank/DDBJ databases">
        <title>Genomics of glacier-inhabiting Cryobacterium strains.</title>
        <authorList>
            <person name="Liu Q."/>
            <person name="Xin Y.-H."/>
        </authorList>
    </citation>
    <scope>NUCLEOTIDE SEQUENCE [LARGE SCALE GENOMIC DNA]</scope>
    <source>
        <strain evidence="8 9">TMT1-51</strain>
    </source>
</reference>
<keyword evidence="5 7" id="KW-0472">Membrane</keyword>
<evidence type="ECO:0000256" key="1">
    <source>
        <dbReference type="ARBA" id="ARBA00004141"/>
    </source>
</evidence>
<sequence>MLANYLIGLREGLEAALIVTILVAYVVKIGRRDVLLRIWAGVGLAVVLALGIGALLTFGTYGLSFTAQEAIGGVLSIVATGLVTWMVFWMLRTARDLSGHLRGSIDRSLVGSGLGIVVVAFIAVGREGIETALFIWAAVQATGETTMPLVGASLGIVTAAGLGWLIYTGMLRINLARFFTWTGGILLVVAAGVLSYGVHDLQEAGFLPGLNSLAFNVSAVIPPDSWHGTLLKGTLNFSPATTWLELIVWVAYLVPALTLFIVTSRRGRPTGSGAVETTTTTTTTTAPERDVATAALPR</sequence>
<comment type="similarity">
    <text evidence="2">Belongs to the oxidase-dependent Fe transporter (OFeT) (TC 9.A.10.1) family.</text>
</comment>
<dbReference type="GO" id="GO:0015093">
    <property type="term" value="F:ferrous iron transmembrane transporter activity"/>
    <property type="evidence" value="ECO:0007669"/>
    <property type="project" value="TreeGrafter"/>
</dbReference>
<evidence type="ECO:0000313" key="8">
    <source>
        <dbReference type="EMBL" id="TFD26905.1"/>
    </source>
</evidence>
<keyword evidence="3 7" id="KW-0812">Transmembrane</keyword>
<dbReference type="PANTHER" id="PTHR31632">
    <property type="entry name" value="IRON TRANSPORTER FTH1"/>
    <property type="match status" value="1"/>
</dbReference>
<evidence type="ECO:0000313" key="9">
    <source>
        <dbReference type="Proteomes" id="UP000297472"/>
    </source>
</evidence>
<keyword evidence="9" id="KW-1185">Reference proteome</keyword>
<evidence type="ECO:0000256" key="3">
    <source>
        <dbReference type="ARBA" id="ARBA00022692"/>
    </source>
</evidence>
<feature type="region of interest" description="Disordered" evidence="6">
    <location>
        <begin position="268"/>
        <end position="298"/>
    </location>
</feature>